<dbReference type="RefSeq" id="YP_010594878.1">
    <property type="nucleotide sequence ID" value="NC_069608.1"/>
</dbReference>
<dbReference type="CDD" id="cd13912">
    <property type="entry name" value="CcO_II_C"/>
    <property type="match status" value="1"/>
</dbReference>
<dbReference type="Pfam" id="PF00116">
    <property type="entry name" value="COX2"/>
    <property type="match status" value="1"/>
</dbReference>
<evidence type="ECO:0000256" key="19">
    <source>
        <dbReference type="SAM" id="Phobius"/>
    </source>
</evidence>
<dbReference type="SUPFAM" id="SSF81464">
    <property type="entry name" value="Cytochrome c oxidase subunit II-like, transmembrane region"/>
    <property type="match status" value="1"/>
</dbReference>
<comment type="subcellular location">
    <subcellularLocation>
        <location evidence="1 18">Mitochondrion inner membrane</location>
        <topology evidence="1 18">Multi-pass membrane protein</topology>
    </subcellularLocation>
</comment>
<dbReference type="PANTHER" id="PTHR22888:SF9">
    <property type="entry name" value="CYTOCHROME C OXIDASE SUBUNIT 2"/>
    <property type="match status" value="1"/>
</dbReference>
<protein>
    <recommendedName>
        <fullName evidence="4 18">Cytochrome c oxidase subunit 2</fullName>
    </recommendedName>
</protein>
<evidence type="ECO:0000256" key="5">
    <source>
        <dbReference type="ARBA" id="ARBA00022448"/>
    </source>
</evidence>
<dbReference type="PROSITE" id="PS50857">
    <property type="entry name" value="COX2_CUA"/>
    <property type="match status" value="1"/>
</dbReference>
<keyword evidence="13 19" id="KW-1133">Transmembrane helix</keyword>
<dbReference type="InterPro" id="IPR036257">
    <property type="entry name" value="Cyt_c_oxidase_su2_TM_sf"/>
</dbReference>
<name>A0A9E9BUI0_9HYME</name>
<evidence type="ECO:0000256" key="3">
    <source>
        <dbReference type="ARBA" id="ARBA00011164"/>
    </source>
</evidence>
<dbReference type="InterPro" id="IPR011759">
    <property type="entry name" value="Cyt_c_oxidase_su2_TM_dom"/>
</dbReference>
<keyword evidence="9 18" id="KW-0999">Mitochondrion inner membrane</keyword>
<dbReference type="InterPro" id="IPR045187">
    <property type="entry name" value="CcO_II"/>
</dbReference>
<comment type="function">
    <text evidence="18">Component of the cytochrome c oxidase, the last enzyme in the mitochondrial electron transport chain which drives oxidative phosphorylation. The respiratory chain contains 3 multisubunit complexes succinate dehydrogenase (complex II, CII), ubiquinol-cytochrome c oxidoreductase (cytochrome b-c1 complex, complex III, CIII) and cytochrome c oxidase (complex IV, CIV), that cooperate to transfer electrons derived from NADH and succinate to molecular oxygen, creating an electrochemical gradient over the inner membrane that drives transmembrane transport and the ATP synthase. Cytochrome c oxidase is the component of the respiratory chain that catalyzes the reduction of oxygen to water. Electrons originating from reduced cytochrome c in the intermembrane space (IMS) are transferred via the dinuclear copper A center (CU(A)) of subunit 2 and heme A of subunit 1 to the active site in subunit 1, a binuclear center (BNC) formed by heme A3 and copper B (CU(B)). The BNC reduces molecular oxygen to 2 water molecules using 4 electrons from cytochrome c in the IMS and 4 protons from the mitochondrial matrix.</text>
</comment>
<keyword evidence="5 18" id="KW-0813">Transport</keyword>
<evidence type="ECO:0000256" key="7">
    <source>
        <dbReference type="ARBA" id="ARBA00022692"/>
    </source>
</evidence>
<evidence type="ECO:0000256" key="17">
    <source>
        <dbReference type="ARBA" id="ARBA00049512"/>
    </source>
</evidence>
<keyword evidence="15 18" id="KW-0496">Mitochondrion</keyword>
<geneLocation type="mitochondrion" evidence="22"/>
<keyword evidence="11" id="KW-1278">Translocase</keyword>
<proteinExistence type="inferred from homology"/>
<evidence type="ECO:0000259" key="20">
    <source>
        <dbReference type="PROSITE" id="PS50857"/>
    </source>
</evidence>
<evidence type="ECO:0000256" key="15">
    <source>
        <dbReference type="ARBA" id="ARBA00023128"/>
    </source>
</evidence>
<evidence type="ECO:0000256" key="11">
    <source>
        <dbReference type="ARBA" id="ARBA00022967"/>
    </source>
</evidence>
<dbReference type="Gene3D" id="2.60.40.420">
    <property type="entry name" value="Cupredoxins - blue copper proteins"/>
    <property type="match status" value="1"/>
</dbReference>
<keyword evidence="7 18" id="KW-0812">Transmembrane</keyword>
<feature type="domain" description="Cytochrome oxidase subunit II transmembrane region profile" evidence="21">
    <location>
        <begin position="1"/>
        <end position="75"/>
    </location>
</feature>
<comment type="similarity">
    <text evidence="2 18">Belongs to the cytochrome c oxidase subunit 2 family.</text>
</comment>
<evidence type="ECO:0000256" key="4">
    <source>
        <dbReference type="ARBA" id="ARBA00015946"/>
    </source>
</evidence>
<dbReference type="GeneID" id="77604745"/>
<evidence type="ECO:0000256" key="13">
    <source>
        <dbReference type="ARBA" id="ARBA00022989"/>
    </source>
</evidence>
<dbReference type="Gene3D" id="1.10.287.90">
    <property type="match status" value="1"/>
</dbReference>
<dbReference type="GO" id="GO:0005507">
    <property type="term" value="F:copper ion binding"/>
    <property type="evidence" value="ECO:0007669"/>
    <property type="project" value="InterPro"/>
</dbReference>
<sequence>MEEMIMFHDYIMIILLMIIMLIFYLMIFMFMNKMVNRFLLEAQSIEIIWTVIPMVMLFFLVIPSLTILYLSDELLNPELTVKIIGHQWYWSYEYSDFGEIYFDSFMISEMINKNLNYYNFISNYGMIRLLDVDNRMILPMMVQIRMLISSFDVIHSFTIPVLGVKVDAIPGRINQISILMNRPGIFYGQCSEICGVNHSFMPIVLESVEMEMFMNWIKNF</sequence>
<evidence type="ECO:0000256" key="12">
    <source>
        <dbReference type="ARBA" id="ARBA00022982"/>
    </source>
</evidence>
<evidence type="ECO:0000256" key="14">
    <source>
        <dbReference type="ARBA" id="ARBA00023008"/>
    </source>
</evidence>
<feature type="domain" description="Cytochrome oxidase subunit II copper A binding" evidence="20">
    <location>
        <begin position="76"/>
        <end position="219"/>
    </location>
</feature>
<comment type="subunit">
    <text evidence="3">Component of the cytochrome c oxidase (complex IV, CIV), a multisubunit enzyme composed of a catalytic core of 3 subunits and several supernumerary subunits. The complex exists as a monomer or a dimer and forms supercomplexes (SCs) in the inner mitochondrial membrane with ubiquinol-cytochrome c oxidoreductase (cytochrome b-c1 complex, complex III, CIII).</text>
</comment>
<accession>A0A9E9BUI0</accession>
<evidence type="ECO:0000256" key="1">
    <source>
        <dbReference type="ARBA" id="ARBA00004448"/>
    </source>
</evidence>
<dbReference type="EMBL" id="ON129240">
    <property type="protein sequence ID" value="WAJ57476.1"/>
    <property type="molecule type" value="Genomic_DNA"/>
</dbReference>
<evidence type="ECO:0000256" key="16">
    <source>
        <dbReference type="ARBA" id="ARBA00023136"/>
    </source>
</evidence>
<dbReference type="InterPro" id="IPR002429">
    <property type="entry name" value="CcO_II-like_C"/>
</dbReference>
<dbReference type="PRINTS" id="PR01166">
    <property type="entry name" value="CYCOXIDASEII"/>
</dbReference>
<evidence type="ECO:0000256" key="10">
    <source>
        <dbReference type="ARBA" id="ARBA00022842"/>
    </source>
</evidence>
<dbReference type="InterPro" id="IPR001505">
    <property type="entry name" value="Copper_CuA"/>
</dbReference>
<comment type="catalytic activity">
    <reaction evidence="17">
        <text>4 Fe(II)-[cytochrome c] + O2 + 8 H(+)(in) = 4 Fe(III)-[cytochrome c] + 2 H2O + 4 H(+)(out)</text>
        <dbReference type="Rhea" id="RHEA:11436"/>
        <dbReference type="Rhea" id="RHEA-COMP:10350"/>
        <dbReference type="Rhea" id="RHEA-COMP:14399"/>
        <dbReference type="ChEBI" id="CHEBI:15377"/>
        <dbReference type="ChEBI" id="CHEBI:15378"/>
        <dbReference type="ChEBI" id="CHEBI:15379"/>
        <dbReference type="ChEBI" id="CHEBI:29033"/>
        <dbReference type="ChEBI" id="CHEBI:29034"/>
        <dbReference type="EC" id="7.1.1.9"/>
    </reaction>
    <physiologicalReaction direction="left-to-right" evidence="17">
        <dbReference type="Rhea" id="RHEA:11437"/>
    </physiologicalReaction>
</comment>
<dbReference type="GO" id="GO:0042773">
    <property type="term" value="P:ATP synthesis coupled electron transport"/>
    <property type="evidence" value="ECO:0007669"/>
    <property type="project" value="TreeGrafter"/>
</dbReference>
<keyword evidence="10" id="KW-0460">Magnesium</keyword>
<dbReference type="InterPro" id="IPR008972">
    <property type="entry name" value="Cupredoxin"/>
</dbReference>
<dbReference type="AlphaFoldDB" id="A0A9E9BUI0"/>
<dbReference type="GO" id="GO:0005743">
    <property type="term" value="C:mitochondrial inner membrane"/>
    <property type="evidence" value="ECO:0007669"/>
    <property type="project" value="UniProtKB-SubCell"/>
</dbReference>
<dbReference type="FunFam" id="2.60.40.420:FF:000001">
    <property type="entry name" value="Cytochrome c oxidase subunit 2"/>
    <property type="match status" value="1"/>
</dbReference>
<evidence type="ECO:0000256" key="18">
    <source>
        <dbReference type="RuleBase" id="RU000457"/>
    </source>
</evidence>
<evidence type="ECO:0000313" key="22">
    <source>
        <dbReference type="EMBL" id="WAJ57476.1"/>
    </source>
</evidence>
<dbReference type="GO" id="GO:0004129">
    <property type="term" value="F:cytochrome-c oxidase activity"/>
    <property type="evidence" value="ECO:0007669"/>
    <property type="project" value="UniProtKB-EC"/>
</dbReference>
<dbReference type="PANTHER" id="PTHR22888">
    <property type="entry name" value="CYTOCHROME C OXIDASE, SUBUNIT II"/>
    <property type="match status" value="1"/>
</dbReference>
<evidence type="ECO:0000256" key="2">
    <source>
        <dbReference type="ARBA" id="ARBA00007866"/>
    </source>
</evidence>
<evidence type="ECO:0000256" key="8">
    <source>
        <dbReference type="ARBA" id="ARBA00022723"/>
    </source>
</evidence>
<keyword evidence="14 18" id="KW-0186">Copper</keyword>
<evidence type="ECO:0000256" key="6">
    <source>
        <dbReference type="ARBA" id="ARBA00022660"/>
    </source>
</evidence>
<evidence type="ECO:0000259" key="21">
    <source>
        <dbReference type="PROSITE" id="PS50999"/>
    </source>
</evidence>
<keyword evidence="6 18" id="KW-0679">Respiratory chain</keyword>
<keyword evidence="12 18" id="KW-0249">Electron transport</keyword>
<dbReference type="InterPro" id="IPR034210">
    <property type="entry name" value="CcO_II_C"/>
</dbReference>
<dbReference type="SUPFAM" id="SSF49503">
    <property type="entry name" value="Cupredoxins"/>
    <property type="match status" value="1"/>
</dbReference>
<evidence type="ECO:0000256" key="9">
    <source>
        <dbReference type="ARBA" id="ARBA00022792"/>
    </source>
</evidence>
<organism evidence="22">
    <name type="scientific">Anastatus dexingensis</name>
    <dbReference type="NCBI Taxonomy" id="2926466"/>
    <lineage>
        <taxon>Eukaryota</taxon>
        <taxon>Metazoa</taxon>
        <taxon>Ecdysozoa</taxon>
        <taxon>Arthropoda</taxon>
        <taxon>Hexapoda</taxon>
        <taxon>Insecta</taxon>
        <taxon>Pterygota</taxon>
        <taxon>Neoptera</taxon>
        <taxon>Endopterygota</taxon>
        <taxon>Hymenoptera</taxon>
        <taxon>Apocrita</taxon>
        <taxon>Proctotrupomorpha</taxon>
        <taxon>Chalcidoidea</taxon>
        <taxon>Eupelmidae</taxon>
        <taxon>Eupelminae</taxon>
        <taxon>Anastatus</taxon>
    </lineage>
</organism>
<dbReference type="Pfam" id="PF02790">
    <property type="entry name" value="COX2_TM"/>
    <property type="match status" value="1"/>
</dbReference>
<dbReference type="PROSITE" id="PS50999">
    <property type="entry name" value="COX2_TM"/>
    <property type="match status" value="1"/>
</dbReference>
<reference evidence="22" key="1">
    <citation type="submission" date="2022-04" db="EMBL/GenBank/DDBJ databases">
        <authorList>
            <person name="Peng L."/>
        </authorList>
    </citation>
    <scope>NUCLEOTIDE SEQUENCE</scope>
</reference>
<dbReference type="PROSITE" id="PS00078">
    <property type="entry name" value="COX2"/>
    <property type="match status" value="1"/>
</dbReference>
<comment type="cofactor">
    <cofactor evidence="18">
        <name>Cu cation</name>
        <dbReference type="ChEBI" id="CHEBI:23378"/>
    </cofactor>
    <text evidence="18">Binds a copper A center.</text>
</comment>
<gene>
    <name evidence="22" type="primary">cox2</name>
</gene>
<keyword evidence="16 18" id="KW-0472">Membrane</keyword>
<feature type="transmembrane region" description="Helical" evidence="19">
    <location>
        <begin position="47"/>
        <end position="70"/>
    </location>
</feature>
<keyword evidence="8 18" id="KW-0479">Metal-binding</keyword>
<feature type="transmembrane region" description="Helical" evidence="19">
    <location>
        <begin position="7"/>
        <end position="27"/>
    </location>
</feature>